<keyword evidence="4" id="KW-0804">Transcription</keyword>
<dbReference type="SMART" id="SM00422">
    <property type="entry name" value="HTH_MERR"/>
    <property type="match status" value="1"/>
</dbReference>
<dbReference type="InterPro" id="IPR000551">
    <property type="entry name" value="MerR-type_HTH_dom"/>
</dbReference>
<evidence type="ECO:0000256" key="3">
    <source>
        <dbReference type="ARBA" id="ARBA00023125"/>
    </source>
</evidence>
<dbReference type="CDD" id="cd01106">
    <property type="entry name" value="HTH_TipAL-Mta"/>
    <property type="match status" value="1"/>
</dbReference>
<name>A0AA38CQV6_9MICO</name>
<dbReference type="SUPFAM" id="SSF89082">
    <property type="entry name" value="Antibiotic binding domain of TipA-like multidrug resistance regulators"/>
    <property type="match status" value="1"/>
</dbReference>
<dbReference type="GO" id="GO:0003677">
    <property type="term" value="F:DNA binding"/>
    <property type="evidence" value="ECO:0007669"/>
    <property type="project" value="UniProtKB-KW"/>
</dbReference>
<evidence type="ECO:0000259" key="5">
    <source>
        <dbReference type="PROSITE" id="PS50937"/>
    </source>
</evidence>
<reference evidence="6" key="1">
    <citation type="journal article" date="2014" name="Int. J. Syst. Evol. Microbiol.">
        <title>Complete genome sequence of Corynebacterium casei LMG S-19264T (=DSM 44701T), isolated from a smear-ripened cheese.</title>
        <authorList>
            <consortium name="US DOE Joint Genome Institute (JGI-PGF)"/>
            <person name="Walter F."/>
            <person name="Albersmeier A."/>
            <person name="Kalinowski J."/>
            <person name="Ruckert C."/>
        </authorList>
    </citation>
    <scope>NUCLEOTIDE SEQUENCE</scope>
    <source>
        <strain evidence="6">NBRC 112290</strain>
    </source>
</reference>
<dbReference type="EMBL" id="BSUM01000001">
    <property type="protein sequence ID" value="GMA32528.1"/>
    <property type="molecule type" value="Genomic_DNA"/>
</dbReference>
<dbReference type="PANTHER" id="PTHR30204:SF69">
    <property type="entry name" value="MERR-FAMILY TRANSCRIPTIONAL REGULATOR"/>
    <property type="match status" value="1"/>
</dbReference>
<keyword evidence="2" id="KW-0805">Transcription regulation</keyword>
<sequence length="263" mass="28754">MTQDGRTVGHVAADLGVSVRTLHHWDELGVVRPSERTAGGYRTYLPADVARARRVLLLRDLGVPLADVPALLAADARVRRSELVRRREATLARIARLQEVVDAVDTLLAADERGILLSAEDTTAVFGPGWDPAWSGAARERWGDSAQWAEYAERSAGRDAQAWRAVVDATREVLADMARARTDGVGPTDARAVALAERHREAMGEFFHVTPSMHVLMARMYVAEPGWSVTFEEVQEGLTAWLRDAVEAAARARGLDPDAATWG</sequence>
<gene>
    <name evidence="6" type="ORF">GCM10025875_25200</name>
</gene>
<dbReference type="InterPro" id="IPR036244">
    <property type="entry name" value="TipA-like_antibiotic-bd"/>
</dbReference>
<dbReference type="Gene3D" id="1.10.1660.10">
    <property type="match status" value="1"/>
</dbReference>
<dbReference type="GO" id="GO:0003700">
    <property type="term" value="F:DNA-binding transcription factor activity"/>
    <property type="evidence" value="ECO:0007669"/>
    <property type="project" value="InterPro"/>
</dbReference>
<dbReference type="Pfam" id="PF13411">
    <property type="entry name" value="MerR_1"/>
    <property type="match status" value="1"/>
</dbReference>
<dbReference type="InterPro" id="IPR047057">
    <property type="entry name" value="MerR_fam"/>
</dbReference>
<dbReference type="InterPro" id="IPR012925">
    <property type="entry name" value="TipAS_dom"/>
</dbReference>
<evidence type="ECO:0000256" key="2">
    <source>
        <dbReference type="ARBA" id="ARBA00023015"/>
    </source>
</evidence>
<proteinExistence type="predicted"/>
<keyword evidence="7" id="KW-1185">Reference proteome</keyword>
<dbReference type="Gene3D" id="1.10.490.50">
    <property type="entry name" value="Antibiotic binding domain of TipA-like multidrug resistance regulators"/>
    <property type="match status" value="1"/>
</dbReference>
<dbReference type="Pfam" id="PF07739">
    <property type="entry name" value="TipAS"/>
    <property type="match status" value="1"/>
</dbReference>
<dbReference type="InterPro" id="IPR009061">
    <property type="entry name" value="DNA-bd_dom_put_sf"/>
</dbReference>
<dbReference type="PROSITE" id="PS50937">
    <property type="entry name" value="HTH_MERR_2"/>
    <property type="match status" value="1"/>
</dbReference>
<dbReference type="AlphaFoldDB" id="A0AA38CQV6"/>
<protein>
    <submittedName>
        <fullName evidence="6">MerR family transcriptional regulator</fullName>
    </submittedName>
</protein>
<comment type="caution">
    <text evidence="6">The sequence shown here is derived from an EMBL/GenBank/DDBJ whole genome shotgun (WGS) entry which is preliminary data.</text>
</comment>
<evidence type="ECO:0000313" key="6">
    <source>
        <dbReference type="EMBL" id="GMA32528.1"/>
    </source>
</evidence>
<reference evidence="6" key="2">
    <citation type="submission" date="2023-02" db="EMBL/GenBank/DDBJ databases">
        <authorList>
            <person name="Sun Q."/>
            <person name="Mori K."/>
        </authorList>
    </citation>
    <scope>NUCLEOTIDE SEQUENCE</scope>
    <source>
        <strain evidence="6">NBRC 112290</strain>
    </source>
</reference>
<dbReference type="PANTHER" id="PTHR30204">
    <property type="entry name" value="REDOX-CYCLING DRUG-SENSING TRANSCRIPTIONAL ACTIVATOR SOXR"/>
    <property type="match status" value="1"/>
</dbReference>
<organism evidence="6 7">
    <name type="scientific">Litorihabitans aurantiacus</name>
    <dbReference type="NCBI Taxonomy" id="1930061"/>
    <lineage>
        <taxon>Bacteria</taxon>
        <taxon>Bacillati</taxon>
        <taxon>Actinomycetota</taxon>
        <taxon>Actinomycetes</taxon>
        <taxon>Micrococcales</taxon>
        <taxon>Beutenbergiaceae</taxon>
        <taxon>Litorihabitans</taxon>
    </lineage>
</organism>
<dbReference type="Proteomes" id="UP001157161">
    <property type="component" value="Unassembled WGS sequence"/>
</dbReference>
<evidence type="ECO:0000256" key="4">
    <source>
        <dbReference type="ARBA" id="ARBA00023163"/>
    </source>
</evidence>
<keyword evidence="1" id="KW-0678">Repressor</keyword>
<evidence type="ECO:0000256" key="1">
    <source>
        <dbReference type="ARBA" id="ARBA00022491"/>
    </source>
</evidence>
<dbReference type="SUPFAM" id="SSF46955">
    <property type="entry name" value="Putative DNA-binding domain"/>
    <property type="match status" value="1"/>
</dbReference>
<dbReference type="PRINTS" id="PR00040">
    <property type="entry name" value="HTHMERR"/>
</dbReference>
<evidence type="ECO:0000313" key="7">
    <source>
        <dbReference type="Proteomes" id="UP001157161"/>
    </source>
</evidence>
<dbReference type="RefSeq" id="WP_284251208.1">
    <property type="nucleotide sequence ID" value="NZ_BSUM01000001.1"/>
</dbReference>
<feature type="domain" description="HTH merR-type" evidence="5">
    <location>
        <begin position="7"/>
        <end position="74"/>
    </location>
</feature>
<accession>A0AA38CQV6</accession>
<keyword evidence="3" id="KW-0238">DNA-binding</keyword>
<dbReference type="PROSITE" id="PS00552">
    <property type="entry name" value="HTH_MERR_1"/>
    <property type="match status" value="1"/>
</dbReference>